<feature type="compositionally biased region" description="Polar residues" evidence="1">
    <location>
        <begin position="311"/>
        <end position="320"/>
    </location>
</feature>
<evidence type="ECO:0008006" key="4">
    <source>
        <dbReference type="Google" id="ProtNLM"/>
    </source>
</evidence>
<sequence length="343" mass="36955">MGNCDMSAVAFLIVPLHVHCGLRRMGGNGTEHIPMDEQVEGSEATIEMKIKTLDSQTYTLRVDKQLEIVSLNVEDGHTLHLVLRQPIPPSAEGLPDHPGTDPASSTSRHVGRGVVIETLSMPVQEDGFAPEVNRIISAVLGSIGMPNIAGGNEGIEVRVNLKLKISEADLTLMDIANAVVNAGPVVFISPTGPNPIMVQPLPFQSGTNFGAIPMGAVQPGSGLGSGLSTGFLPRRIDIQIRKVCKEYMMHLVIGLSRSCSCPVPDNRRNRGKLVIQSFGSVPSSAYQTQNGTTVLFHPVRTKHNTEPHSVPSRSVPSAYQTVPKVRQQPHPMPLERKMGRLIC</sequence>
<dbReference type="AlphaFoldDB" id="A0A498KBU6"/>
<keyword evidence="3" id="KW-1185">Reference proteome</keyword>
<feature type="region of interest" description="Disordered" evidence="1">
    <location>
        <begin position="87"/>
        <end position="109"/>
    </location>
</feature>
<dbReference type="GO" id="GO:0051787">
    <property type="term" value="F:misfolded protein binding"/>
    <property type="evidence" value="ECO:0007669"/>
    <property type="project" value="TreeGrafter"/>
</dbReference>
<gene>
    <name evidence="2" type="ORF">DVH24_017681</name>
</gene>
<dbReference type="Proteomes" id="UP000290289">
    <property type="component" value="Chromosome 2"/>
</dbReference>
<dbReference type="GO" id="GO:0071818">
    <property type="term" value="C:BAT3 complex"/>
    <property type="evidence" value="ECO:0007669"/>
    <property type="project" value="TreeGrafter"/>
</dbReference>
<dbReference type="EMBL" id="RDQH01000328">
    <property type="protein sequence ID" value="RXI05639.1"/>
    <property type="molecule type" value="Genomic_DNA"/>
</dbReference>
<organism evidence="2 3">
    <name type="scientific">Malus domestica</name>
    <name type="common">Apple</name>
    <name type="synonym">Pyrus malus</name>
    <dbReference type="NCBI Taxonomy" id="3750"/>
    <lineage>
        <taxon>Eukaryota</taxon>
        <taxon>Viridiplantae</taxon>
        <taxon>Streptophyta</taxon>
        <taxon>Embryophyta</taxon>
        <taxon>Tracheophyta</taxon>
        <taxon>Spermatophyta</taxon>
        <taxon>Magnoliopsida</taxon>
        <taxon>eudicotyledons</taxon>
        <taxon>Gunneridae</taxon>
        <taxon>Pentapetalae</taxon>
        <taxon>rosids</taxon>
        <taxon>fabids</taxon>
        <taxon>Rosales</taxon>
        <taxon>Rosaceae</taxon>
        <taxon>Amygdaloideae</taxon>
        <taxon>Maleae</taxon>
        <taxon>Malus</taxon>
    </lineage>
</organism>
<dbReference type="GO" id="GO:0036503">
    <property type="term" value="P:ERAD pathway"/>
    <property type="evidence" value="ECO:0007669"/>
    <property type="project" value="TreeGrafter"/>
</dbReference>
<evidence type="ECO:0000313" key="2">
    <source>
        <dbReference type="EMBL" id="RXI05639.1"/>
    </source>
</evidence>
<evidence type="ECO:0000256" key="1">
    <source>
        <dbReference type="SAM" id="MobiDB-lite"/>
    </source>
</evidence>
<dbReference type="PANTHER" id="PTHR15204">
    <property type="entry name" value="LARGE PROLINE-RICH PROTEIN BAG6"/>
    <property type="match status" value="1"/>
</dbReference>
<dbReference type="STRING" id="3750.A0A498KBU6"/>
<dbReference type="GO" id="GO:0031593">
    <property type="term" value="F:polyubiquitin modification-dependent protein binding"/>
    <property type="evidence" value="ECO:0007669"/>
    <property type="project" value="TreeGrafter"/>
</dbReference>
<protein>
    <recommendedName>
        <fullName evidence="4">Ubiquitin-like domain-containing protein</fullName>
    </recommendedName>
</protein>
<name>A0A498KBU6_MALDO</name>
<accession>A0A498KBU6</accession>
<feature type="region of interest" description="Disordered" evidence="1">
    <location>
        <begin position="303"/>
        <end position="324"/>
    </location>
</feature>
<proteinExistence type="predicted"/>
<evidence type="ECO:0000313" key="3">
    <source>
        <dbReference type="Proteomes" id="UP000290289"/>
    </source>
</evidence>
<comment type="caution">
    <text evidence="2">The sequence shown here is derived from an EMBL/GenBank/DDBJ whole genome shotgun (WGS) entry which is preliminary data.</text>
</comment>
<dbReference type="PANTHER" id="PTHR15204:SF0">
    <property type="entry name" value="LARGE PROLINE-RICH PROTEIN BAG6"/>
    <property type="match status" value="1"/>
</dbReference>
<reference evidence="2 3" key="1">
    <citation type="submission" date="2018-10" db="EMBL/GenBank/DDBJ databases">
        <title>A high-quality apple genome assembly.</title>
        <authorList>
            <person name="Hu J."/>
        </authorList>
    </citation>
    <scope>NUCLEOTIDE SEQUENCE [LARGE SCALE GENOMIC DNA]</scope>
    <source>
        <strain evidence="3">cv. HFTH1</strain>
        <tissue evidence="2">Young leaf</tissue>
    </source>
</reference>